<evidence type="ECO:0000256" key="2">
    <source>
        <dbReference type="SAM" id="MobiDB-lite"/>
    </source>
</evidence>
<dbReference type="InterPro" id="IPR035976">
    <property type="entry name" value="Sushi/SCR/CCP_sf"/>
</dbReference>
<dbReference type="GeneTree" id="ENSGT00930000152259"/>
<evidence type="ECO:0000313" key="3">
    <source>
        <dbReference type="Ensembl" id="ENSUMAP00000026332"/>
    </source>
</evidence>
<keyword evidence="1" id="KW-1015">Disulfide bond</keyword>
<dbReference type="Gene3D" id="2.10.70.10">
    <property type="entry name" value="Complement Module, domain 1"/>
    <property type="match status" value="1"/>
</dbReference>
<sequence length="126" mass="13691">LQSFPRVACPGQRDRGAGGAARGCQIIHPPWEGGIRYRGLTRDQVKAINFLPVDYEIEYVCRGEREVVGPKVRKCLANGSWTDMDTPSRCGTLPSETQASALPGPLRPGQVWEGAGDQAGEAGRQW</sequence>
<feature type="region of interest" description="Disordered" evidence="2">
    <location>
        <begin position="86"/>
        <end position="126"/>
    </location>
</feature>
<evidence type="ECO:0000256" key="1">
    <source>
        <dbReference type="ARBA" id="ARBA00023157"/>
    </source>
</evidence>
<proteinExistence type="predicted"/>
<accession>A0A452UYW5</accession>
<dbReference type="Ensembl" id="ENSUMAT00000031175.1">
    <property type="protein sequence ID" value="ENSUMAP00000026332.1"/>
    <property type="gene ID" value="ENSUMAG00000019162.1"/>
</dbReference>
<evidence type="ECO:0008006" key="4">
    <source>
        <dbReference type="Google" id="ProtNLM"/>
    </source>
</evidence>
<name>A0A452UYW5_URSMA</name>
<organism evidence="3">
    <name type="scientific">Ursus maritimus</name>
    <name type="common">Polar bear</name>
    <name type="synonym">Thalarctos maritimus</name>
    <dbReference type="NCBI Taxonomy" id="29073"/>
    <lineage>
        <taxon>Eukaryota</taxon>
        <taxon>Metazoa</taxon>
        <taxon>Chordata</taxon>
        <taxon>Craniata</taxon>
        <taxon>Vertebrata</taxon>
        <taxon>Euteleostomi</taxon>
        <taxon>Mammalia</taxon>
        <taxon>Eutheria</taxon>
        <taxon>Laurasiatheria</taxon>
        <taxon>Carnivora</taxon>
        <taxon>Caniformia</taxon>
        <taxon>Ursidae</taxon>
        <taxon>Ursus</taxon>
    </lineage>
</organism>
<dbReference type="SUPFAM" id="SSF57535">
    <property type="entry name" value="Complement control module/SCR domain"/>
    <property type="match status" value="1"/>
</dbReference>
<dbReference type="AlphaFoldDB" id="A0A452UYW5"/>
<protein>
    <recommendedName>
        <fullName evidence="4">Gamma-aminobutyric acid type B receptor subunit 1</fullName>
    </recommendedName>
</protein>
<reference evidence="3" key="1">
    <citation type="submission" date="2019-03" db="UniProtKB">
        <authorList>
            <consortium name="Ensembl"/>
        </authorList>
    </citation>
    <scope>IDENTIFICATION</scope>
</reference>